<dbReference type="InterPro" id="IPR013766">
    <property type="entry name" value="Thioredoxin_domain"/>
</dbReference>
<evidence type="ECO:0000256" key="8">
    <source>
        <dbReference type="ARBA" id="ARBA00023284"/>
    </source>
</evidence>
<dbReference type="STRING" id="1397666.RS24_00505"/>
<dbReference type="GO" id="GO:0045454">
    <property type="term" value="P:cell redox homeostasis"/>
    <property type="evidence" value="ECO:0007669"/>
    <property type="project" value="TreeGrafter"/>
</dbReference>
<organism evidence="15 16">
    <name type="scientific">Candidatus Micropelagius thuwalensis</name>
    <dbReference type="NCBI Taxonomy" id="1397666"/>
    <lineage>
        <taxon>Bacteria</taxon>
        <taxon>Pseudomonadati</taxon>
        <taxon>Pseudomonadota</taxon>
        <taxon>Alphaproteobacteria</taxon>
        <taxon>PS1 clade</taxon>
        <taxon>Candidatus Micropelagius</taxon>
    </lineage>
</organism>
<dbReference type="PATRIC" id="fig|1397666.3.peg.446"/>
<dbReference type="PANTHER" id="PTHR42801">
    <property type="entry name" value="THIOREDOXIN-DEPENDENT PEROXIDE REDUCTASE"/>
    <property type="match status" value="1"/>
</dbReference>
<dbReference type="GO" id="GO:0005840">
    <property type="term" value="C:ribosome"/>
    <property type="evidence" value="ECO:0007669"/>
    <property type="project" value="UniProtKB-KW"/>
</dbReference>
<comment type="caution">
    <text evidence="15">The sequence shown here is derived from an EMBL/GenBank/DDBJ whole genome shotgun (WGS) entry which is preliminary data.</text>
</comment>
<dbReference type="AlphaFoldDB" id="U2XXB2"/>
<keyword evidence="15" id="KW-0687">Ribonucleoprotein</keyword>
<evidence type="ECO:0000256" key="1">
    <source>
        <dbReference type="ARBA" id="ARBA00003330"/>
    </source>
</evidence>
<keyword evidence="4" id="KW-0575">Peroxidase</keyword>
<reference evidence="15 16" key="1">
    <citation type="journal article" date="2014" name="FEMS Microbiol. Ecol.">
        <title>Genomic differentiation among two strains of the PS1 clade isolated from geographically separated marine habitats.</title>
        <authorList>
            <person name="Jimenez-Infante F."/>
            <person name="Ngugi D.K."/>
            <person name="Alam I."/>
            <person name="Rashid M."/>
            <person name="Baalawi W."/>
            <person name="Kamau A.A."/>
            <person name="Bajic V.B."/>
            <person name="Stingl U."/>
        </authorList>
    </citation>
    <scope>NUCLEOTIDE SEQUENCE [LARGE SCALE GENOMIC DNA]</scope>
    <source>
        <strain evidence="15 16">RS24</strain>
    </source>
</reference>
<gene>
    <name evidence="15" type="primary">rplI</name>
    <name evidence="15" type="ORF">RS24_00505</name>
</gene>
<dbReference type="NCBIfam" id="NF006960">
    <property type="entry name" value="PRK09437.1"/>
    <property type="match status" value="1"/>
</dbReference>
<dbReference type="EMBL" id="AWXE01000001">
    <property type="protein sequence ID" value="ERL47536.1"/>
    <property type="molecule type" value="Genomic_DNA"/>
</dbReference>
<dbReference type="PANTHER" id="PTHR42801:SF4">
    <property type="entry name" value="AHPC_TSA FAMILY PROTEIN"/>
    <property type="match status" value="1"/>
</dbReference>
<dbReference type="InterPro" id="IPR024706">
    <property type="entry name" value="Peroxiredoxin_AhpC-typ"/>
</dbReference>
<dbReference type="InterPro" id="IPR000866">
    <property type="entry name" value="AhpC/TSA"/>
</dbReference>
<keyword evidence="16" id="KW-1185">Reference proteome</keyword>
<dbReference type="CDD" id="cd03017">
    <property type="entry name" value="PRX_BCP"/>
    <property type="match status" value="1"/>
</dbReference>
<dbReference type="FunFam" id="3.40.30.10:FF:000007">
    <property type="entry name" value="Thioredoxin-dependent thiol peroxidase"/>
    <property type="match status" value="1"/>
</dbReference>
<evidence type="ECO:0000256" key="9">
    <source>
        <dbReference type="ARBA" id="ARBA00032824"/>
    </source>
</evidence>
<evidence type="ECO:0000256" key="3">
    <source>
        <dbReference type="ARBA" id="ARBA00013017"/>
    </source>
</evidence>
<dbReference type="Gene3D" id="3.40.30.10">
    <property type="entry name" value="Glutaredoxin"/>
    <property type="match status" value="1"/>
</dbReference>
<evidence type="ECO:0000313" key="16">
    <source>
        <dbReference type="Proteomes" id="UP000016762"/>
    </source>
</evidence>
<comment type="subunit">
    <text evidence="2">Monomer.</text>
</comment>
<comment type="catalytic activity">
    <reaction evidence="12">
        <text>a hydroperoxide + [thioredoxin]-dithiol = an alcohol + [thioredoxin]-disulfide + H2O</text>
        <dbReference type="Rhea" id="RHEA:62620"/>
        <dbReference type="Rhea" id="RHEA-COMP:10698"/>
        <dbReference type="Rhea" id="RHEA-COMP:10700"/>
        <dbReference type="ChEBI" id="CHEBI:15377"/>
        <dbReference type="ChEBI" id="CHEBI:29950"/>
        <dbReference type="ChEBI" id="CHEBI:30879"/>
        <dbReference type="ChEBI" id="CHEBI:35924"/>
        <dbReference type="ChEBI" id="CHEBI:50058"/>
        <dbReference type="EC" id="1.11.1.24"/>
    </reaction>
</comment>
<evidence type="ECO:0000256" key="12">
    <source>
        <dbReference type="ARBA" id="ARBA00049091"/>
    </source>
</evidence>
<dbReference type="InterPro" id="IPR050924">
    <property type="entry name" value="Peroxiredoxin_BCP/PrxQ"/>
</dbReference>
<dbReference type="Pfam" id="PF00578">
    <property type="entry name" value="AhpC-TSA"/>
    <property type="match status" value="1"/>
</dbReference>
<evidence type="ECO:0000256" key="11">
    <source>
        <dbReference type="ARBA" id="ARBA00042639"/>
    </source>
</evidence>
<name>U2XXB2_9PROT</name>
<feature type="active site" description="Cysteine sulfenic acid (-SOH) intermediate; for peroxidase activity" evidence="13">
    <location>
        <position position="45"/>
    </location>
</feature>
<sequence>MPLTEGSKAPKFNLACDGDTKAKLSDYAGKKLVLYFYPKDDTPGCTTEALDFTAQIKNFDKANTSILGVSADTVAKHEKFKNKHNLKILLGSDEDHEVLNAYEVWVEKNMYGKKYMGIERATFLIDENGKIQKIWRKVKVKNHVAEVLEAAKTG</sequence>
<keyword evidence="15" id="KW-0689">Ribosomal protein</keyword>
<feature type="domain" description="Thioredoxin" evidence="14">
    <location>
        <begin position="3"/>
        <end position="154"/>
    </location>
</feature>
<dbReference type="EC" id="1.11.1.24" evidence="3"/>
<proteinExistence type="inferred from homology"/>
<evidence type="ECO:0000256" key="10">
    <source>
        <dbReference type="ARBA" id="ARBA00038489"/>
    </source>
</evidence>
<evidence type="ECO:0000256" key="7">
    <source>
        <dbReference type="ARBA" id="ARBA00023157"/>
    </source>
</evidence>
<dbReference type="SUPFAM" id="SSF52833">
    <property type="entry name" value="Thioredoxin-like"/>
    <property type="match status" value="1"/>
</dbReference>
<evidence type="ECO:0000256" key="5">
    <source>
        <dbReference type="ARBA" id="ARBA00022862"/>
    </source>
</evidence>
<evidence type="ECO:0000256" key="13">
    <source>
        <dbReference type="PIRSR" id="PIRSR000239-1"/>
    </source>
</evidence>
<protein>
    <recommendedName>
        <fullName evidence="3">thioredoxin-dependent peroxiredoxin</fullName>
        <ecNumber evidence="3">1.11.1.24</ecNumber>
    </recommendedName>
    <alternativeName>
        <fullName evidence="9">Thioredoxin peroxidase</fullName>
    </alternativeName>
    <alternativeName>
        <fullName evidence="11">Thioredoxin-dependent peroxiredoxin Bcp</fullName>
    </alternativeName>
</protein>
<evidence type="ECO:0000313" key="15">
    <source>
        <dbReference type="EMBL" id="ERL47536.1"/>
    </source>
</evidence>
<accession>U2XXB2</accession>
<dbReference type="eggNOG" id="COG1225">
    <property type="taxonomic scope" value="Bacteria"/>
</dbReference>
<evidence type="ECO:0000256" key="6">
    <source>
        <dbReference type="ARBA" id="ARBA00023002"/>
    </source>
</evidence>
<dbReference type="InterPro" id="IPR036249">
    <property type="entry name" value="Thioredoxin-like_sf"/>
</dbReference>
<dbReference type="Proteomes" id="UP000016762">
    <property type="component" value="Unassembled WGS sequence"/>
</dbReference>
<dbReference type="GO" id="GO:0005737">
    <property type="term" value="C:cytoplasm"/>
    <property type="evidence" value="ECO:0007669"/>
    <property type="project" value="TreeGrafter"/>
</dbReference>
<evidence type="ECO:0000256" key="2">
    <source>
        <dbReference type="ARBA" id="ARBA00011245"/>
    </source>
</evidence>
<keyword evidence="5" id="KW-0049">Antioxidant</keyword>
<dbReference type="PIRSF" id="PIRSF000239">
    <property type="entry name" value="AHPC"/>
    <property type="match status" value="1"/>
</dbReference>
<dbReference type="GO" id="GO:0008379">
    <property type="term" value="F:thioredoxin peroxidase activity"/>
    <property type="evidence" value="ECO:0007669"/>
    <property type="project" value="TreeGrafter"/>
</dbReference>
<evidence type="ECO:0000256" key="4">
    <source>
        <dbReference type="ARBA" id="ARBA00022559"/>
    </source>
</evidence>
<dbReference type="PROSITE" id="PS51352">
    <property type="entry name" value="THIOREDOXIN_2"/>
    <property type="match status" value="1"/>
</dbReference>
<comment type="function">
    <text evidence="1">Thiol-specific peroxidase that catalyzes the reduction of hydrogen peroxide and organic hydroperoxides to water and alcohols, respectively. Plays a role in cell protection against oxidative stress by detoxifying peroxides and as sensor of hydrogen peroxide-mediated signaling events.</text>
</comment>
<keyword evidence="8" id="KW-0676">Redox-active center</keyword>
<comment type="similarity">
    <text evidence="10">Belongs to the peroxiredoxin family. BCP/PrxQ subfamily.</text>
</comment>
<evidence type="ECO:0000259" key="14">
    <source>
        <dbReference type="PROSITE" id="PS51352"/>
    </source>
</evidence>
<dbReference type="OrthoDB" id="9812811at2"/>
<dbReference type="RefSeq" id="WP_021776554.1">
    <property type="nucleotide sequence ID" value="NZ_AWXE01000001.1"/>
</dbReference>
<keyword evidence="7" id="KW-1015">Disulfide bond</keyword>
<keyword evidence="6" id="KW-0560">Oxidoreductase</keyword>
<dbReference type="GO" id="GO:0034599">
    <property type="term" value="P:cellular response to oxidative stress"/>
    <property type="evidence" value="ECO:0007669"/>
    <property type="project" value="TreeGrafter"/>
</dbReference>